<dbReference type="HAMAP" id="MF_02223">
    <property type="entry name" value="Pantoate_kinase"/>
    <property type="match status" value="1"/>
</dbReference>
<keyword evidence="1" id="KW-0808">Transferase</keyword>
<dbReference type="PIRSF" id="PIRSF016896">
    <property type="entry name" value="GHMP_arc_MJ0969"/>
    <property type="match status" value="1"/>
</dbReference>
<accession>A0A5C0XRH4</accession>
<dbReference type="GeneID" id="41713689"/>
<dbReference type="InterPro" id="IPR053616">
    <property type="entry name" value="GHMP_kinase_PoK-type"/>
</dbReference>
<dbReference type="InterPro" id="IPR020568">
    <property type="entry name" value="Ribosomal_Su5_D2-typ_SF"/>
</dbReference>
<dbReference type="AlphaFoldDB" id="A0A5C0XRH4"/>
<dbReference type="InterPro" id="IPR012043">
    <property type="entry name" value="PoK"/>
</dbReference>
<dbReference type="Proteomes" id="UP000324354">
    <property type="component" value="Chromosome"/>
</dbReference>
<comment type="similarity">
    <text evidence="1">Belongs to the GHMP kinase family. PoK subfamily.</text>
</comment>
<protein>
    <recommendedName>
        <fullName evidence="1">Pantoate kinase</fullName>
        <shortName evidence="1">PoK</shortName>
        <ecNumber evidence="1">2.7.1.169</ecNumber>
    </recommendedName>
</protein>
<gene>
    <name evidence="3" type="ORF">PFDSM3638_09400</name>
</gene>
<dbReference type="GeneID" id="13301311"/>
<dbReference type="RefSeq" id="WP_011013008.1">
    <property type="nucleotide sequence ID" value="NC_003413.1"/>
</dbReference>
<dbReference type="Pfam" id="PF00288">
    <property type="entry name" value="GHMP_kinases_N"/>
    <property type="match status" value="1"/>
</dbReference>
<dbReference type="GO" id="GO:0016301">
    <property type="term" value="F:kinase activity"/>
    <property type="evidence" value="ECO:0007669"/>
    <property type="project" value="UniProtKB-UniRule"/>
</dbReference>
<keyword evidence="1" id="KW-0067">ATP-binding</keyword>
<keyword evidence="1" id="KW-0173">Coenzyme A biosynthesis</keyword>
<organism evidence="3 4">
    <name type="scientific">Pyrococcus furiosus (strain ATCC 43587 / DSM 3638 / JCM 8422 / Vc1)</name>
    <dbReference type="NCBI Taxonomy" id="186497"/>
    <lineage>
        <taxon>Archaea</taxon>
        <taxon>Methanobacteriati</taxon>
        <taxon>Methanobacteriota</taxon>
        <taxon>Thermococci</taxon>
        <taxon>Thermococcales</taxon>
        <taxon>Thermococcaceae</taxon>
        <taxon>Pyrococcus</taxon>
    </lineage>
</organism>
<keyword evidence="1 3" id="KW-0418">Kinase</keyword>
<dbReference type="PANTHER" id="PTHR42282">
    <property type="entry name" value="PANTOATE KINASE-RELATED"/>
    <property type="match status" value="1"/>
</dbReference>
<evidence type="ECO:0000313" key="4">
    <source>
        <dbReference type="Proteomes" id="UP000324354"/>
    </source>
</evidence>
<dbReference type="InterPro" id="IPR006204">
    <property type="entry name" value="GHMP_kinase_N_dom"/>
</dbReference>
<dbReference type="SUPFAM" id="SSF54211">
    <property type="entry name" value="Ribosomal protein S5 domain 2-like"/>
    <property type="match status" value="1"/>
</dbReference>
<feature type="domain" description="GHMP kinase N-terminal" evidence="2">
    <location>
        <begin position="86"/>
        <end position="150"/>
    </location>
</feature>
<reference evidence="3 4" key="1">
    <citation type="submission" date="2017-08" db="EMBL/GenBank/DDBJ databases">
        <title>Resequencing and Reannotation of the genome of Pyrococcus furiosus type strain DSM3638.</title>
        <authorList>
            <person name="Reichelt R.M."/>
            <person name="Bunk B."/>
        </authorList>
    </citation>
    <scope>NUCLEOTIDE SEQUENCE [LARGE SCALE GENOMIC DNA]</scope>
    <source>
        <strain evidence="3 4">DSM 3638</strain>
    </source>
</reference>
<dbReference type="GO" id="GO:0015937">
    <property type="term" value="P:coenzyme A biosynthetic process"/>
    <property type="evidence" value="ECO:0007669"/>
    <property type="project" value="UniProtKB-UniRule"/>
</dbReference>
<evidence type="ECO:0000259" key="2">
    <source>
        <dbReference type="Pfam" id="PF00288"/>
    </source>
</evidence>
<sequence>MLIRAFVPAHITAFFVPIIRDNPQDSGSLGAGINLEKGTNVFLNIEEGLERHIHVAFNGEPVKKEEAPITMHVANKIVPEDFVGEIEIWQYFDFPTGYGFGNSAGGALGSALVLGYKFGGTVLSLAKIAHEAEVVHKGGLGDVVAQLTGGIEIRIKEGGPGKAIVDNIINHEYKVLAIPIGELRTKEVLDDDVIRTIEKEGRISLQRLLQNPTPEVLMNEARRFAEATGLLSNDLLEIAREIDKVIFLPSSMIMLGKSIFALLRDEEEKKVKEVLKDLDLHYEICRVYWGKPLVERWIPNE</sequence>
<dbReference type="OrthoDB" id="85822at2157"/>
<dbReference type="PANTHER" id="PTHR42282:SF1">
    <property type="entry name" value="PANTOATE KINASE"/>
    <property type="match status" value="1"/>
</dbReference>
<keyword evidence="1" id="KW-0547">Nucleotide-binding</keyword>
<name>A0A5C0XRH4_PYRFU</name>
<dbReference type="NCBIfam" id="NF041122">
    <property type="entry name" value="panto_kin_Thplsm"/>
    <property type="match status" value="1"/>
</dbReference>
<proteinExistence type="inferred from homology"/>
<dbReference type="GO" id="GO:0005524">
    <property type="term" value="F:ATP binding"/>
    <property type="evidence" value="ECO:0007669"/>
    <property type="project" value="UniProtKB-KW"/>
</dbReference>
<dbReference type="EMBL" id="CP023154">
    <property type="protein sequence ID" value="QEK79467.1"/>
    <property type="molecule type" value="Genomic_DNA"/>
</dbReference>
<dbReference type="UniPathway" id="UPA00241"/>
<comment type="catalytic activity">
    <reaction evidence="1">
        <text>(R)-pantoate + ATP = (R)-4-phosphopantoate + ADP + H(+)</text>
        <dbReference type="Rhea" id="RHEA:28246"/>
        <dbReference type="ChEBI" id="CHEBI:15378"/>
        <dbReference type="ChEBI" id="CHEBI:15980"/>
        <dbReference type="ChEBI" id="CHEBI:30616"/>
        <dbReference type="ChEBI" id="CHEBI:61294"/>
        <dbReference type="ChEBI" id="CHEBI:456216"/>
        <dbReference type="EC" id="2.7.1.169"/>
    </reaction>
</comment>
<comment type="function">
    <text evidence="1">Phosphorylates (R)-pantoate to form (R)-4-phosphopantoate in the CoA biosynthesis pathway.</text>
</comment>
<evidence type="ECO:0000256" key="1">
    <source>
        <dbReference type="HAMAP-Rule" id="MF_02223"/>
    </source>
</evidence>
<evidence type="ECO:0000313" key="3">
    <source>
        <dbReference type="EMBL" id="QEK79467.1"/>
    </source>
</evidence>
<comment type="pathway">
    <text evidence="1">Cofactor biosynthesis; coenzyme A biosynthesis.</text>
</comment>
<dbReference type="EC" id="2.7.1.169" evidence="1"/>